<dbReference type="InterPro" id="IPR000873">
    <property type="entry name" value="AMP-dep_synth/lig_dom"/>
</dbReference>
<dbReference type="InterPro" id="IPR045851">
    <property type="entry name" value="AMP-bd_C_sf"/>
</dbReference>
<sequence length="581" mass="61300">MALTSEARTSVPGAHALTDCLDRNAEMAADRYSITFVDYEASPDGLARSLTRAELNRRVTAVAQWLAARFGPGERVVIAAPQGIEYVVGFLGAIRAGLIAVPLFAPGARGSADGFGNILADCTPCCVLTTSAVIDHLPLGVRSVAVDDLPHAPDAGHRLPAPHPDDIAYLQYTSGSTRTPSGVVLTHANVLANAEQAGAAYGAADPDAVSVSWLPLFHDMGLMLALVVPLVAGIPAVMMDPLAFLQRPYRWLHLMSSNPCAISAAPNFAYDYCAARIDERDRARLRLDDVITLINGSEPVRPASIDRFNRAFADCGLRPETHRSSYGLAEATVFVSVTEADKAPGAVAFDRAALGAGTARPAGGGPVSTLVSCGTPVGQHVAVVDPAERTVLPDGAVGEIWVHGPNTGQGYWGRDAETSGRVFHAALDGATGGLPGSGWLRTGDLGFRHDGELFVAGRLKDLIIVDGRNHYPQDVEETVENAHPAIRRHHTAALSVPGDDGERLVVVAEYAPRSDPGDRDPEALTGVLRHEISARHGLALHRLVLVEPGSVPRTTSGKVARQACRARYLDGTWGDLVAGHG</sequence>
<comment type="similarity">
    <text evidence="1">Belongs to the ATP-dependent AMP-binding enzyme family.</text>
</comment>
<proteinExistence type="inferred from homology"/>
<keyword evidence="2 7" id="KW-0436">Ligase</keyword>
<evidence type="ECO:0000256" key="1">
    <source>
        <dbReference type="ARBA" id="ARBA00006432"/>
    </source>
</evidence>
<dbReference type="PANTHER" id="PTHR22754:SF32">
    <property type="entry name" value="DISCO-INTERACTING PROTEIN 2"/>
    <property type="match status" value="1"/>
</dbReference>
<dbReference type="SUPFAM" id="SSF56801">
    <property type="entry name" value="Acetyl-CoA synthetase-like"/>
    <property type="match status" value="1"/>
</dbReference>
<evidence type="ECO:0000313" key="8">
    <source>
        <dbReference type="Proteomes" id="UP001500979"/>
    </source>
</evidence>
<keyword evidence="8" id="KW-1185">Reference proteome</keyword>
<dbReference type="PANTHER" id="PTHR22754">
    <property type="entry name" value="DISCO-INTERACTING PROTEIN 2 DIP2 -RELATED"/>
    <property type="match status" value="1"/>
</dbReference>
<feature type="domain" description="AMP-binding enzyme C-terminal" evidence="6">
    <location>
        <begin position="461"/>
        <end position="572"/>
    </location>
</feature>
<dbReference type="InterPro" id="IPR042099">
    <property type="entry name" value="ANL_N_sf"/>
</dbReference>
<gene>
    <name evidence="7" type="ORF">GCM10010470_22160</name>
</gene>
<name>A0ABN3VBZ1_9PSEU</name>
<evidence type="ECO:0000313" key="7">
    <source>
        <dbReference type="EMBL" id="GAA2787289.1"/>
    </source>
</evidence>
<dbReference type="CDD" id="cd05931">
    <property type="entry name" value="FAAL"/>
    <property type="match status" value="1"/>
</dbReference>
<organism evidence="7 8">
    <name type="scientific">Saccharopolyspora taberi</name>
    <dbReference type="NCBI Taxonomy" id="60895"/>
    <lineage>
        <taxon>Bacteria</taxon>
        <taxon>Bacillati</taxon>
        <taxon>Actinomycetota</taxon>
        <taxon>Actinomycetes</taxon>
        <taxon>Pseudonocardiales</taxon>
        <taxon>Pseudonocardiaceae</taxon>
        <taxon>Saccharopolyspora</taxon>
    </lineage>
</organism>
<dbReference type="InterPro" id="IPR025110">
    <property type="entry name" value="AMP-bd_C"/>
</dbReference>
<reference evidence="7 8" key="1">
    <citation type="journal article" date="2019" name="Int. J. Syst. Evol. Microbiol.">
        <title>The Global Catalogue of Microorganisms (GCM) 10K type strain sequencing project: providing services to taxonomists for standard genome sequencing and annotation.</title>
        <authorList>
            <consortium name="The Broad Institute Genomics Platform"/>
            <consortium name="The Broad Institute Genome Sequencing Center for Infectious Disease"/>
            <person name="Wu L."/>
            <person name="Ma J."/>
        </authorList>
    </citation>
    <scope>NUCLEOTIDE SEQUENCE [LARGE SCALE GENOMIC DNA]</scope>
    <source>
        <strain evidence="7 8">JCM 9383</strain>
    </source>
</reference>
<dbReference type="Pfam" id="PF23024">
    <property type="entry name" value="AMP-dom_DIP2-like"/>
    <property type="match status" value="1"/>
</dbReference>
<evidence type="ECO:0000256" key="3">
    <source>
        <dbReference type="ARBA" id="ARBA00022832"/>
    </source>
</evidence>
<dbReference type="Gene3D" id="3.30.300.30">
    <property type="match status" value="1"/>
</dbReference>
<dbReference type="Gene3D" id="3.40.50.12780">
    <property type="entry name" value="N-terminal domain of ligase-like"/>
    <property type="match status" value="1"/>
</dbReference>
<evidence type="ECO:0000259" key="6">
    <source>
        <dbReference type="Pfam" id="PF23024"/>
    </source>
</evidence>
<dbReference type="Pfam" id="PF00501">
    <property type="entry name" value="AMP-binding"/>
    <property type="match status" value="1"/>
</dbReference>
<keyword evidence="3" id="KW-0276">Fatty acid metabolism</keyword>
<dbReference type="InterPro" id="IPR040097">
    <property type="entry name" value="FAAL/FAAC"/>
</dbReference>
<dbReference type="Proteomes" id="UP001500979">
    <property type="component" value="Unassembled WGS sequence"/>
</dbReference>
<keyword evidence="4" id="KW-0443">Lipid metabolism</keyword>
<protein>
    <submittedName>
        <fullName evidence="7">Fatty acyl-AMP ligase</fullName>
    </submittedName>
</protein>
<comment type="caution">
    <text evidence="7">The sequence shown here is derived from an EMBL/GenBank/DDBJ whole genome shotgun (WGS) entry which is preliminary data.</text>
</comment>
<accession>A0ABN3VBZ1</accession>
<evidence type="ECO:0000256" key="4">
    <source>
        <dbReference type="ARBA" id="ARBA00023098"/>
    </source>
</evidence>
<evidence type="ECO:0000256" key="2">
    <source>
        <dbReference type="ARBA" id="ARBA00022598"/>
    </source>
</evidence>
<dbReference type="RefSeq" id="WP_344679487.1">
    <property type="nucleotide sequence ID" value="NZ_BAAAUX010000011.1"/>
</dbReference>
<evidence type="ECO:0000259" key="5">
    <source>
        <dbReference type="Pfam" id="PF00501"/>
    </source>
</evidence>
<dbReference type="GO" id="GO:0016874">
    <property type="term" value="F:ligase activity"/>
    <property type="evidence" value="ECO:0007669"/>
    <property type="project" value="UniProtKB-KW"/>
</dbReference>
<dbReference type="EMBL" id="BAAAUX010000011">
    <property type="protein sequence ID" value="GAA2787289.1"/>
    <property type="molecule type" value="Genomic_DNA"/>
</dbReference>
<feature type="domain" description="AMP-dependent synthetase/ligase" evidence="5">
    <location>
        <begin position="23"/>
        <end position="412"/>
    </location>
</feature>